<proteinExistence type="predicted"/>
<evidence type="ECO:0000313" key="2">
    <source>
        <dbReference type="Proteomes" id="UP001259832"/>
    </source>
</evidence>
<comment type="caution">
    <text evidence="1">The sequence shown here is derived from an EMBL/GenBank/DDBJ whole genome shotgun (WGS) entry which is preliminary data.</text>
</comment>
<dbReference type="Proteomes" id="UP001259832">
    <property type="component" value="Unassembled WGS sequence"/>
</dbReference>
<gene>
    <name evidence="1" type="ORF">P3T76_009768</name>
</gene>
<dbReference type="EMBL" id="JASMQC010000020">
    <property type="protein sequence ID" value="KAK1936990.1"/>
    <property type="molecule type" value="Genomic_DNA"/>
</dbReference>
<accession>A0AAD9GEU6</accession>
<name>A0AAD9GEU6_9STRA</name>
<evidence type="ECO:0000313" key="1">
    <source>
        <dbReference type="EMBL" id="KAK1936990.1"/>
    </source>
</evidence>
<dbReference type="AlphaFoldDB" id="A0AAD9GEU6"/>
<sequence length="209" mass="24458">MAKLESEDQTSPQVVDNREECDSIETLKHCYLTCPELTPIQWRKAFRSALEWKLLLFPSNRDVARGWRDDQDYLLLLRRIHTAIVFHATWRLRNDIYFGKTQAMSSSIASVQASFRSHYHFLFRHSSDWNIDDEALNRVLRRLGVESEQTELLPNLPRQRIWTPRSQTRDIGNIIGLQDVVQLKLINFYLLTNGIDNQVFHDATESVAS</sequence>
<organism evidence="1 2">
    <name type="scientific">Phytophthora citrophthora</name>
    <dbReference type="NCBI Taxonomy" id="4793"/>
    <lineage>
        <taxon>Eukaryota</taxon>
        <taxon>Sar</taxon>
        <taxon>Stramenopiles</taxon>
        <taxon>Oomycota</taxon>
        <taxon>Peronosporomycetes</taxon>
        <taxon>Peronosporales</taxon>
        <taxon>Peronosporaceae</taxon>
        <taxon>Phytophthora</taxon>
    </lineage>
</organism>
<keyword evidence="2" id="KW-1185">Reference proteome</keyword>
<reference evidence="1" key="1">
    <citation type="submission" date="2023-08" db="EMBL/GenBank/DDBJ databases">
        <title>Reference Genome Resource for the Citrus Pathogen Phytophthora citrophthora.</title>
        <authorList>
            <person name="Moller H."/>
            <person name="Coetzee B."/>
            <person name="Rose L.J."/>
            <person name="Van Niekerk J.M."/>
        </authorList>
    </citation>
    <scope>NUCLEOTIDE SEQUENCE</scope>
    <source>
        <strain evidence="1">STE-U-9442</strain>
    </source>
</reference>
<protein>
    <submittedName>
        <fullName evidence="1">Uncharacterized protein</fullName>
    </submittedName>
</protein>